<dbReference type="SMART" id="SM00330">
    <property type="entry name" value="PIPKc"/>
    <property type="match status" value="1"/>
</dbReference>
<dbReference type="Pfam" id="PF01504">
    <property type="entry name" value="PIP5K"/>
    <property type="match status" value="1"/>
</dbReference>
<keyword evidence="1" id="KW-0067">ATP-binding</keyword>
<evidence type="ECO:0000313" key="4">
    <source>
        <dbReference type="Proteomes" id="UP000887565"/>
    </source>
</evidence>
<dbReference type="InterPro" id="IPR002498">
    <property type="entry name" value="PInositol-4-P-4/5-kinase_core"/>
</dbReference>
<keyword evidence="1" id="KW-0808">Transferase</keyword>
<dbReference type="GO" id="GO:0046854">
    <property type="term" value="P:phosphatidylinositol phosphate biosynthetic process"/>
    <property type="evidence" value="ECO:0007669"/>
    <property type="project" value="TreeGrafter"/>
</dbReference>
<dbReference type="WBParaSite" id="nRc.2.0.1.t26889-RA">
    <property type="protein sequence ID" value="nRc.2.0.1.t26889-RA"/>
    <property type="gene ID" value="nRc.2.0.1.g26889"/>
</dbReference>
<keyword evidence="1" id="KW-0418">Kinase</keyword>
<dbReference type="GO" id="GO:0005886">
    <property type="term" value="C:plasma membrane"/>
    <property type="evidence" value="ECO:0007669"/>
    <property type="project" value="TreeGrafter"/>
</dbReference>
<dbReference type="SUPFAM" id="SSF56104">
    <property type="entry name" value="SAICAR synthase-like"/>
    <property type="match status" value="1"/>
</dbReference>
<dbReference type="PANTHER" id="PTHR23086">
    <property type="entry name" value="PHOSPHATIDYLINOSITOL-4-PHOSPHATE 5-KINASE"/>
    <property type="match status" value="1"/>
</dbReference>
<dbReference type="PROSITE" id="PS51455">
    <property type="entry name" value="PIPK"/>
    <property type="match status" value="1"/>
</dbReference>
<organism evidence="4 5">
    <name type="scientific">Romanomermis culicivorax</name>
    <name type="common">Nematode worm</name>
    <dbReference type="NCBI Taxonomy" id="13658"/>
    <lineage>
        <taxon>Eukaryota</taxon>
        <taxon>Metazoa</taxon>
        <taxon>Ecdysozoa</taxon>
        <taxon>Nematoda</taxon>
        <taxon>Enoplea</taxon>
        <taxon>Dorylaimia</taxon>
        <taxon>Mermithida</taxon>
        <taxon>Mermithoidea</taxon>
        <taxon>Mermithidae</taxon>
        <taxon>Romanomermis</taxon>
    </lineage>
</organism>
<evidence type="ECO:0000313" key="5">
    <source>
        <dbReference type="WBParaSite" id="nRc.2.0.1.t26889-RA"/>
    </source>
</evidence>
<feature type="compositionally biased region" description="Basic residues" evidence="2">
    <location>
        <begin position="82"/>
        <end position="91"/>
    </location>
</feature>
<keyword evidence="1" id="KW-0547">Nucleotide-binding</keyword>
<evidence type="ECO:0000256" key="2">
    <source>
        <dbReference type="SAM" id="MobiDB-lite"/>
    </source>
</evidence>
<dbReference type="GO" id="GO:0016308">
    <property type="term" value="F:1-phosphatidylinositol-4-phosphate 5-kinase activity"/>
    <property type="evidence" value="ECO:0007669"/>
    <property type="project" value="TreeGrafter"/>
</dbReference>
<dbReference type="CDD" id="cd17301">
    <property type="entry name" value="PIPKc_PIP5KI"/>
    <property type="match status" value="1"/>
</dbReference>
<feature type="region of interest" description="Disordered" evidence="2">
    <location>
        <begin position="47"/>
        <end position="91"/>
    </location>
</feature>
<feature type="compositionally biased region" description="Basic and acidic residues" evidence="2">
    <location>
        <begin position="72"/>
        <end position="81"/>
    </location>
</feature>
<protein>
    <submittedName>
        <fullName evidence="5">PIPK domain-containing protein</fullName>
    </submittedName>
</protein>
<dbReference type="Gene3D" id="3.30.800.10">
    <property type="entry name" value="Phosphatidylinositol Phosphate Kinase II Beta"/>
    <property type="match status" value="1"/>
</dbReference>
<dbReference type="Gene3D" id="3.30.810.10">
    <property type="entry name" value="2-Layer Sandwich"/>
    <property type="match status" value="1"/>
</dbReference>
<dbReference type="InterPro" id="IPR027484">
    <property type="entry name" value="PInositol-4-P-5-kinase_N"/>
</dbReference>
<dbReference type="InterPro" id="IPR027483">
    <property type="entry name" value="PInositol-4-P-4/5-kinase_C_sf"/>
</dbReference>
<feature type="domain" description="PIPK" evidence="3">
    <location>
        <begin position="104"/>
        <end position="503"/>
    </location>
</feature>
<proteinExistence type="predicted"/>
<name>A0A915JL16_ROMCU</name>
<evidence type="ECO:0000256" key="1">
    <source>
        <dbReference type="PROSITE-ProRule" id="PRU00781"/>
    </source>
</evidence>
<dbReference type="InterPro" id="IPR023610">
    <property type="entry name" value="PInositol-4/5-P-5/4-kinase"/>
</dbReference>
<keyword evidence="4" id="KW-1185">Reference proteome</keyword>
<dbReference type="OMA" id="KQINARS"/>
<evidence type="ECO:0000259" key="3">
    <source>
        <dbReference type="PROSITE" id="PS51455"/>
    </source>
</evidence>
<accession>A0A915JL16</accession>
<dbReference type="Proteomes" id="UP000887565">
    <property type="component" value="Unplaced"/>
</dbReference>
<dbReference type="AlphaFoldDB" id="A0A915JL16"/>
<sequence>MENSISAVGNENVTVYDNGINHSKPTMVTFKPVSIDLQSTSVDLNREDSVKTPTTPVPGFSGFNSLAPGQTPRDDGSDYAHEKKKIGHRRVDKQTGEITYKKFPTSEIMGAIQLGITNSIGSLASKPTRDLLMQDFTIVETVYFPREGSNVTPSHPYGDFRFRSYAPIAFRYFRALFNIKPEDFLSSLSEPLRELSNPGASGSIFYISADDQFIIKTVQHKEADFLQKLLPGYFMNLNQNPRTLLPKFFGLYCYQCLGKNVRLLVMNNLLPSSIRIHHKFDLKGSTYKRRASKYERAKDHPTLKDLDFIEEYIDGISLEGPTYEALIKTILRDCRVLESFKIMDYSLLVGIHNIDQSLRDYEIETNAPNHTDGHLPTVSESNVQVAIMPDNPSSNPAPSKHDPAQRKVVRQKTVFSTWESIQADAAPVDLDEEYPTGGIPARNARGDRLLLFLGVIDILQSYQLFKKFEHTMKSIFHDGVRNRSHVKLSKIGNTAMFKEPYNA</sequence>
<reference evidence="5" key="1">
    <citation type="submission" date="2022-11" db="UniProtKB">
        <authorList>
            <consortium name="WormBaseParasite"/>
        </authorList>
    </citation>
    <scope>IDENTIFICATION</scope>
</reference>
<dbReference type="GO" id="GO:0005524">
    <property type="term" value="F:ATP binding"/>
    <property type="evidence" value="ECO:0007669"/>
    <property type="project" value="UniProtKB-UniRule"/>
</dbReference>
<dbReference type="PANTHER" id="PTHR23086:SF101">
    <property type="entry name" value="LP03320P-RELATED"/>
    <property type="match status" value="1"/>
</dbReference>